<dbReference type="SUPFAM" id="SSF51569">
    <property type="entry name" value="Aldolase"/>
    <property type="match status" value="1"/>
</dbReference>
<evidence type="ECO:0000256" key="4">
    <source>
        <dbReference type="ARBA" id="ARBA00023239"/>
    </source>
</evidence>
<gene>
    <name evidence="8" type="primary">deoC_13</name>
    <name evidence="8" type="ORF">SDC9_46292</name>
</gene>
<keyword evidence="3" id="KW-0963">Cytoplasm</keyword>
<dbReference type="EC" id="4.1.2.4" evidence="2"/>
<dbReference type="Gene3D" id="3.20.20.70">
    <property type="entry name" value="Aldolase class I"/>
    <property type="match status" value="1"/>
</dbReference>
<organism evidence="8">
    <name type="scientific">bioreactor metagenome</name>
    <dbReference type="NCBI Taxonomy" id="1076179"/>
    <lineage>
        <taxon>unclassified sequences</taxon>
        <taxon>metagenomes</taxon>
        <taxon>ecological metagenomes</taxon>
    </lineage>
</organism>
<dbReference type="PIRSF" id="PIRSF001357">
    <property type="entry name" value="DeoC"/>
    <property type="match status" value="1"/>
</dbReference>
<dbReference type="GO" id="GO:0009264">
    <property type="term" value="P:deoxyribonucleotide catabolic process"/>
    <property type="evidence" value="ECO:0007669"/>
    <property type="project" value="InterPro"/>
</dbReference>
<dbReference type="AlphaFoldDB" id="A0A644W910"/>
<proteinExistence type="inferred from homology"/>
<dbReference type="GO" id="GO:0016052">
    <property type="term" value="P:carbohydrate catabolic process"/>
    <property type="evidence" value="ECO:0007669"/>
    <property type="project" value="TreeGrafter"/>
</dbReference>
<keyword evidence="5" id="KW-0704">Schiff base</keyword>
<evidence type="ECO:0000256" key="7">
    <source>
        <dbReference type="ARBA" id="ARBA00048791"/>
    </source>
</evidence>
<evidence type="ECO:0000256" key="3">
    <source>
        <dbReference type="ARBA" id="ARBA00022490"/>
    </source>
</evidence>
<dbReference type="InterPro" id="IPR002915">
    <property type="entry name" value="DeoC/FbaB/LacD_aldolase"/>
</dbReference>
<dbReference type="FunFam" id="3.20.20.70:FF:000044">
    <property type="entry name" value="Deoxyribose-phosphate aldolase"/>
    <property type="match status" value="1"/>
</dbReference>
<name>A0A644W910_9ZZZZ</name>
<dbReference type="NCBIfam" id="TIGR00126">
    <property type="entry name" value="deoC"/>
    <property type="match status" value="1"/>
</dbReference>
<comment type="caution">
    <text evidence="8">The sequence shown here is derived from an EMBL/GenBank/DDBJ whole genome shotgun (WGS) entry which is preliminary data.</text>
</comment>
<dbReference type="PANTHER" id="PTHR10889">
    <property type="entry name" value="DEOXYRIBOSE-PHOSPHATE ALDOLASE"/>
    <property type="match status" value="1"/>
</dbReference>
<comment type="similarity">
    <text evidence="1">Belongs to the DeoC/FbaB aldolase family. DeoC type 1 subfamily.</text>
</comment>
<dbReference type="SMART" id="SM01133">
    <property type="entry name" value="DeoC"/>
    <property type="match status" value="1"/>
</dbReference>
<dbReference type="CDD" id="cd00959">
    <property type="entry name" value="DeoC"/>
    <property type="match status" value="1"/>
</dbReference>
<dbReference type="GO" id="GO:0005737">
    <property type="term" value="C:cytoplasm"/>
    <property type="evidence" value="ECO:0007669"/>
    <property type="project" value="InterPro"/>
</dbReference>
<dbReference type="EMBL" id="VSSQ01000706">
    <property type="protein sequence ID" value="MPM00069.1"/>
    <property type="molecule type" value="Genomic_DNA"/>
</dbReference>
<sequence>MNKKDLARMIDHTILKAEATEVEVEKLCTEALEYNFASVCVNPSMVEKAAEILKGSEVKVCTVIGFPLGATTTEVKAFETEDTIKKGATEVDMVINVGKLKEGNLEYVKKDIEAVVNAAKGKALTKVIIETCLLTDEEKITACKLSKEAGADFVKTSTGFSTGGATARDIKLMRETVGPDLGVKASGGVRTNADALAMIENGATRIGASASIAICEGTESNSNY</sequence>
<dbReference type="InterPro" id="IPR011343">
    <property type="entry name" value="DeoC"/>
</dbReference>
<evidence type="ECO:0000256" key="2">
    <source>
        <dbReference type="ARBA" id="ARBA00012515"/>
    </source>
</evidence>
<dbReference type="Pfam" id="PF01791">
    <property type="entry name" value="DeoC"/>
    <property type="match status" value="1"/>
</dbReference>
<dbReference type="InterPro" id="IPR028581">
    <property type="entry name" value="DeoC_typeI"/>
</dbReference>
<comment type="catalytic activity">
    <reaction evidence="7">
        <text>2-deoxy-D-ribose 5-phosphate = D-glyceraldehyde 3-phosphate + acetaldehyde</text>
        <dbReference type="Rhea" id="RHEA:12821"/>
        <dbReference type="ChEBI" id="CHEBI:15343"/>
        <dbReference type="ChEBI" id="CHEBI:59776"/>
        <dbReference type="ChEBI" id="CHEBI:62877"/>
        <dbReference type="EC" id="4.1.2.4"/>
    </reaction>
</comment>
<evidence type="ECO:0000256" key="1">
    <source>
        <dbReference type="ARBA" id="ARBA00010936"/>
    </source>
</evidence>
<dbReference type="HAMAP" id="MF_00114">
    <property type="entry name" value="DeoC_type1"/>
    <property type="match status" value="1"/>
</dbReference>
<dbReference type="PANTHER" id="PTHR10889:SF1">
    <property type="entry name" value="DEOXYRIBOSE-PHOSPHATE ALDOLASE"/>
    <property type="match status" value="1"/>
</dbReference>
<reference evidence="8" key="1">
    <citation type="submission" date="2019-08" db="EMBL/GenBank/DDBJ databases">
        <authorList>
            <person name="Kucharzyk K."/>
            <person name="Murdoch R.W."/>
            <person name="Higgins S."/>
            <person name="Loffler F."/>
        </authorList>
    </citation>
    <scope>NUCLEOTIDE SEQUENCE</scope>
</reference>
<accession>A0A644W910</accession>
<protein>
    <recommendedName>
        <fullName evidence="2">deoxyribose-phosphate aldolase</fullName>
        <ecNumber evidence="2">4.1.2.4</ecNumber>
    </recommendedName>
    <alternativeName>
        <fullName evidence="6">2-deoxy-D-ribose 5-phosphate aldolase</fullName>
    </alternativeName>
</protein>
<keyword evidence="4 8" id="KW-0456">Lyase</keyword>
<dbReference type="GO" id="GO:0004139">
    <property type="term" value="F:deoxyribose-phosphate aldolase activity"/>
    <property type="evidence" value="ECO:0007669"/>
    <property type="project" value="UniProtKB-EC"/>
</dbReference>
<evidence type="ECO:0000256" key="6">
    <source>
        <dbReference type="ARBA" id="ARBA00032755"/>
    </source>
</evidence>
<evidence type="ECO:0000256" key="5">
    <source>
        <dbReference type="ARBA" id="ARBA00023270"/>
    </source>
</evidence>
<dbReference type="InterPro" id="IPR013785">
    <property type="entry name" value="Aldolase_TIM"/>
</dbReference>
<evidence type="ECO:0000313" key="8">
    <source>
        <dbReference type="EMBL" id="MPM00069.1"/>
    </source>
</evidence>